<dbReference type="SFLD" id="SFLDS00003">
    <property type="entry name" value="Haloacid_Dehalogenase"/>
    <property type="match status" value="1"/>
</dbReference>
<accession>A0A7T0PVX1</accession>
<gene>
    <name evidence="1" type="ORF">ID810_01660</name>
</gene>
<dbReference type="Gene3D" id="3.40.50.1000">
    <property type="entry name" value="HAD superfamily/HAD-like"/>
    <property type="match status" value="1"/>
</dbReference>
<dbReference type="SUPFAM" id="SSF56784">
    <property type="entry name" value="HAD-like"/>
    <property type="match status" value="1"/>
</dbReference>
<organism evidence="1 2">
    <name type="scientific">Actinomyces respiraculi</name>
    <dbReference type="NCBI Taxonomy" id="2744574"/>
    <lineage>
        <taxon>Bacteria</taxon>
        <taxon>Bacillati</taxon>
        <taxon>Actinomycetota</taxon>
        <taxon>Actinomycetes</taxon>
        <taxon>Actinomycetales</taxon>
        <taxon>Actinomycetaceae</taxon>
        <taxon>Actinomyces</taxon>
    </lineage>
</organism>
<dbReference type="NCBIfam" id="TIGR01509">
    <property type="entry name" value="HAD-SF-IA-v3"/>
    <property type="match status" value="1"/>
</dbReference>
<dbReference type="Pfam" id="PF00702">
    <property type="entry name" value="Hydrolase"/>
    <property type="match status" value="1"/>
</dbReference>
<dbReference type="InterPro" id="IPR006439">
    <property type="entry name" value="HAD-SF_hydro_IA"/>
</dbReference>
<name>A0A7T0PVX1_9ACTO</name>
<dbReference type="RefSeq" id="WP_166856434.1">
    <property type="nucleotide sequence ID" value="NZ_CP063989.1"/>
</dbReference>
<dbReference type="SFLD" id="SFLDG01129">
    <property type="entry name" value="C1.5:_HAD__Beta-PGM__Phosphata"/>
    <property type="match status" value="1"/>
</dbReference>
<dbReference type="GO" id="GO:0016787">
    <property type="term" value="F:hydrolase activity"/>
    <property type="evidence" value="ECO:0007669"/>
    <property type="project" value="UniProtKB-KW"/>
</dbReference>
<dbReference type="EMBL" id="CP063989">
    <property type="protein sequence ID" value="QPL05721.1"/>
    <property type="molecule type" value="Genomic_DNA"/>
</dbReference>
<protein>
    <submittedName>
        <fullName evidence="1">HAD-IA family hydrolase</fullName>
    </submittedName>
</protein>
<dbReference type="PANTHER" id="PTHR43611">
    <property type="entry name" value="ALPHA-D-GLUCOSE 1-PHOSPHATE PHOSPHATASE"/>
    <property type="match status" value="1"/>
</dbReference>
<evidence type="ECO:0000313" key="1">
    <source>
        <dbReference type="EMBL" id="QPL05721.1"/>
    </source>
</evidence>
<reference evidence="1 2" key="1">
    <citation type="submission" date="2020-11" db="EMBL/GenBank/DDBJ databases">
        <title>Actinomyces sp. ZJ750.</title>
        <authorList>
            <person name="Zhou J."/>
        </authorList>
    </citation>
    <scope>NUCLEOTIDE SEQUENCE [LARGE SCALE GENOMIC DNA]</scope>
    <source>
        <strain evidence="1 2">ZJ750</strain>
    </source>
</reference>
<dbReference type="InterPro" id="IPR023214">
    <property type="entry name" value="HAD_sf"/>
</dbReference>
<dbReference type="Proteomes" id="UP000594637">
    <property type="component" value="Chromosome"/>
</dbReference>
<dbReference type="InterPro" id="IPR036412">
    <property type="entry name" value="HAD-like_sf"/>
</dbReference>
<evidence type="ECO:0000313" key="2">
    <source>
        <dbReference type="Proteomes" id="UP000594637"/>
    </source>
</evidence>
<dbReference type="AlphaFoldDB" id="A0A7T0PVX1"/>
<sequence>MSKAQPAAPPAIPPVGTGPVRAVLLDADGVLQLIGTPWRQALAEAGGPAFAERLLAEERPALEGRESLTDLLDRLVRSLDLRTTTAELLRLWRRATPDPTARQLVADLRATGYLTVLATNQQWERRQWMRSQLRYDGLCDLDAYSCVLGVAKPDPRYFEDVLRLAGVSAHEALFVDDSAANVASAQGVGLRVLHHPADAGGQVLRQGVVEALTRTL</sequence>
<proteinExistence type="predicted"/>
<dbReference type="PANTHER" id="PTHR43611:SF3">
    <property type="entry name" value="FLAVIN MONONUCLEOTIDE HYDROLASE 1, CHLOROPLATIC"/>
    <property type="match status" value="1"/>
</dbReference>
<dbReference type="PRINTS" id="PR00413">
    <property type="entry name" value="HADHALOGNASE"/>
</dbReference>
<keyword evidence="1" id="KW-0378">Hydrolase</keyword>
<dbReference type="KEGG" id="arep:ID810_01660"/>
<keyword evidence="2" id="KW-1185">Reference proteome</keyword>